<name>A0ABP7MNI1_9GAMM</name>
<feature type="transmembrane region" description="Helical" evidence="1">
    <location>
        <begin position="60"/>
        <end position="77"/>
    </location>
</feature>
<gene>
    <name evidence="3" type="ORF">GCM10022277_21690</name>
</gene>
<keyword evidence="1" id="KW-0472">Membrane</keyword>
<protein>
    <recommendedName>
        <fullName evidence="2">Large ribosomal subunit protein bL12 C-terminal domain-containing protein</fullName>
    </recommendedName>
</protein>
<sequence>MNDLSPEVTDAINRGRKIEAIKILREQQNLGLKEAKDIIDQYITDNPDKLSTHANPKGKLSWSLIMMVIILAAIFWVNR</sequence>
<proteinExistence type="predicted"/>
<keyword evidence="1" id="KW-0812">Transmembrane</keyword>
<comment type="caution">
    <text evidence="3">The sequence shown here is derived from an EMBL/GenBank/DDBJ whole genome shotgun (WGS) entry which is preliminary data.</text>
</comment>
<organism evidence="3 4">
    <name type="scientific">Litoribacillus peritrichatus</name>
    <dbReference type="NCBI Taxonomy" id="718191"/>
    <lineage>
        <taxon>Bacteria</taxon>
        <taxon>Pseudomonadati</taxon>
        <taxon>Pseudomonadota</taxon>
        <taxon>Gammaproteobacteria</taxon>
        <taxon>Oceanospirillales</taxon>
        <taxon>Oceanospirillaceae</taxon>
        <taxon>Litoribacillus</taxon>
    </lineage>
</organism>
<keyword evidence="4" id="KW-1185">Reference proteome</keyword>
<dbReference type="Gene3D" id="3.30.1390.10">
    <property type="match status" value="1"/>
</dbReference>
<dbReference type="Proteomes" id="UP001501565">
    <property type="component" value="Unassembled WGS sequence"/>
</dbReference>
<keyword evidence="1" id="KW-1133">Transmembrane helix</keyword>
<dbReference type="RefSeq" id="WP_344798451.1">
    <property type="nucleotide sequence ID" value="NZ_BAABBN010000007.1"/>
</dbReference>
<dbReference type="InterPro" id="IPR014719">
    <property type="entry name" value="Ribosomal_bL12_C/ClpS-like"/>
</dbReference>
<dbReference type="EMBL" id="BAABBN010000007">
    <property type="protein sequence ID" value="GAA3925309.1"/>
    <property type="molecule type" value="Genomic_DNA"/>
</dbReference>
<accession>A0ABP7MNI1</accession>
<evidence type="ECO:0000259" key="2">
    <source>
        <dbReference type="Pfam" id="PF00542"/>
    </source>
</evidence>
<evidence type="ECO:0000313" key="3">
    <source>
        <dbReference type="EMBL" id="GAA3925309.1"/>
    </source>
</evidence>
<dbReference type="InterPro" id="IPR013823">
    <property type="entry name" value="Ribosomal_bL12_C"/>
</dbReference>
<dbReference type="Pfam" id="PF00542">
    <property type="entry name" value="Ribosomal_L12"/>
    <property type="match status" value="1"/>
</dbReference>
<dbReference type="SUPFAM" id="SSF54736">
    <property type="entry name" value="ClpS-like"/>
    <property type="match status" value="1"/>
</dbReference>
<evidence type="ECO:0000256" key="1">
    <source>
        <dbReference type="SAM" id="Phobius"/>
    </source>
</evidence>
<reference evidence="4" key="1">
    <citation type="journal article" date="2019" name="Int. J. Syst. Evol. Microbiol.">
        <title>The Global Catalogue of Microorganisms (GCM) 10K type strain sequencing project: providing services to taxonomists for standard genome sequencing and annotation.</title>
        <authorList>
            <consortium name="The Broad Institute Genomics Platform"/>
            <consortium name="The Broad Institute Genome Sequencing Center for Infectious Disease"/>
            <person name="Wu L."/>
            <person name="Ma J."/>
        </authorList>
    </citation>
    <scope>NUCLEOTIDE SEQUENCE [LARGE SCALE GENOMIC DNA]</scope>
    <source>
        <strain evidence="4">JCM 17551</strain>
    </source>
</reference>
<evidence type="ECO:0000313" key="4">
    <source>
        <dbReference type="Proteomes" id="UP001501565"/>
    </source>
</evidence>
<feature type="domain" description="Large ribosomal subunit protein bL12 C-terminal" evidence="2">
    <location>
        <begin position="16"/>
        <end position="41"/>
    </location>
</feature>